<dbReference type="InterPro" id="IPR004839">
    <property type="entry name" value="Aminotransferase_I/II_large"/>
</dbReference>
<dbReference type="Proteomes" id="UP000095743">
    <property type="component" value="Chromosome"/>
</dbReference>
<keyword evidence="4" id="KW-0238">DNA-binding</keyword>
<gene>
    <name evidence="7" type="ORF">Gferi_19030</name>
</gene>
<dbReference type="InterPro" id="IPR036390">
    <property type="entry name" value="WH_DNA-bd_sf"/>
</dbReference>
<sequence>MEKKYERVIKYVEKLIESNQLKQGERLPSIRLMADKLKCNKATIIRAYDELVMNHKLYTIPKSGYYLVETNKSGKEESKLIDFSEAIPDPRLLPYKEFNHCINKAVETYRDSLFLCTETQGMQSLRKVLQDHFSEYQVFTTEEKIFITSGSQQALSILSNMSFPNDKKNILVEQPTYRLMQDMALLNGNKLIGIKRNFHGIDLKELEKLFKQESIKFFYTIPRFHNPLGTSYSEKEKMKIVELAQKYDVYIVEDDYFIDIETNRKALPLYYYDTSKKVIYIKSFSKTFMPGIRIGAVVLHDHLKDEFFEHKRCHDQSTSVLAQGALEIFINSGMYKNHVRKIQREYEKKMACLRELLKTKSIEGMEYFVPTTGFFIWVKLPPELNVNILARRLKEKNILISTAKEFLTVKQLDENSFRIAISHLSIDQIRYGLKTVFEEIKDYACLRVQ</sequence>
<evidence type="ECO:0000256" key="4">
    <source>
        <dbReference type="ARBA" id="ARBA00023125"/>
    </source>
</evidence>
<evidence type="ECO:0000313" key="8">
    <source>
        <dbReference type="Proteomes" id="UP000095743"/>
    </source>
</evidence>
<dbReference type="KEGG" id="gfe:Gferi_19030"/>
<dbReference type="Pfam" id="PF00155">
    <property type="entry name" value="Aminotran_1_2"/>
    <property type="match status" value="1"/>
</dbReference>
<keyword evidence="5" id="KW-0804">Transcription</keyword>
<accession>A0A1D8GKK4</accession>
<dbReference type="RefSeq" id="WP_069979271.1">
    <property type="nucleotide sequence ID" value="NZ_CP017269.1"/>
</dbReference>
<dbReference type="PANTHER" id="PTHR46577:SF1">
    <property type="entry name" value="HTH-TYPE TRANSCRIPTIONAL REGULATORY PROTEIN GABR"/>
    <property type="match status" value="1"/>
</dbReference>
<dbReference type="GO" id="GO:0003700">
    <property type="term" value="F:DNA-binding transcription factor activity"/>
    <property type="evidence" value="ECO:0007669"/>
    <property type="project" value="InterPro"/>
</dbReference>
<dbReference type="InterPro" id="IPR015424">
    <property type="entry name" value="PyrdxlP-dep_Trfase"/>
</dbReference>
<dbReference type="SUPFAM" id="SSF46785">
    <property type="entry name" value="Winged helix' DNA-binding domain"/>
    <property type="match status" value="1"/>
</dbReference>
<evidence type="ECO:0000256" key="1">
    <source>
        <dbReference type="ARBA" id="ARBA00005384"/>
    </source>
</evidence>
<evidence type="ECO:0000256" key="2">
    <source>
        <dbReference type="ARBA" id="ARBA00022898"/>
    </source>
</evidence>
<evidence type="ECO:0000259" key="6">
    <source>
        <dbReference type="PROSITE" id="PS50949"/>
    </source>
</evidence>
<dbReference type="PANTHER" id="PTHR46577">
    <property type="entry name" value="HTH-TYPE TRANSCRIPTIONAL REGULATORY PROTEIN GABR"/>
    <property type="match status" value="1"/>
</dbReference>
<dbReference type="OrthoDB" id="163333at2"/>
<dbReference type="Gene3D" id="1.10.10.10">
    <property type="entry name" value="Winged helix-like DNA-binding domain superfamily/Winged helix DNA-binding domain"/>
    <property type="match status" value="1"/>
</dbReference>
<protein>
    <submittedName>
        <fullName evidence="7">Transcriptional regulator</fullName>
    </submittedName>
</protein>
<dbReference type="CDD" id="cd07377">
    <property type="entry name" value="WHTH_GntR"/>
    <property type="match status" value="1"/>
</dbReference>
<dbReference type="Gene3D" id="3.40.640.10">
    <property type="entry name" value="Type I PLP-dependent aspartate aminotransferase-like (Major domain)"/>
    <property type="match status" value="1"/>
</dbReference>
<evidence type="ECO:0000313" key="7">
    <source>
        <dbReference type="EMBL" id="AOT71437.1"/>
    </source>
</evidence>
<dbReference type="EMBL" id="CP017269">
    <property type="protein sequence ID" value="AOT71437.1"/>
    <property type="molecule type" value="Genomic_DNA"/>
</dbReference>
<evidence type="ECO:0000256" key="5">
    <source>
        <dbReference type="ARBA" id="ARBA00023163"/>
    </source>
</evidence>
<dbReference type="InterPro" id="IPR051446">
    <property type="entry name" value="HTH_trans_reg/aminotransferase"/>
</dbReference>
<dbReference type="InterPro" id="IPR000524">
    <property type="entry name" value="Tscrpt_reg_HTH_GntR"/>
</dbReference>
<dbReference type="InterPro" id="IPR015421">
    <property type="entry name" value="PyrdxlP-dep_Trfase_major"/>
</dbReference>
<dbReference type="SUPFAM" id="SSF53383">
    <property type="entry name" value="PLP-dependent transferases"/>
    <property type="match status" value="1"/>
</dbReference>
<dbReference type="Pfam" id="PF00392">
    <property type="entry name" value="GntR"/>
    <property type="match status" value="1"/>
</dbReference>
<dbReference type="GO" id="GO:0003677">
    <property type="term" value="F:DNA binding"/>
    <property type="evidence" value="ECO:0007669"/>
    <property type="project" value="UniProtKB-KW"/>
</dbReference>
<keyword evidence="3" id="KW-0805">Transcription regulation</keyword>
<name>A0A1D8GKK4_9FIRM</name>
<evidence type="ECO:0000256" key="3">
    <source>
        <dbReference type="ARBA" id="ARBA00023015"/>
    </source>
</evidence>
<proteinExistence type="inferred from homology"/>
<comment type="similarity">
    <text evidence="1">In the C-terminal section; belongs to the class-I pyridoxal-phosphate-dependent aminotransferase family.</text>
</comment>
<keyword evidence="2" id="KW-0663">Pyridoxal phosphate</keyword>
<dbReference type="GO" id="GO:0030170">
    <property type="term" value="F:pyridoxal phosphate binding"/>
    <property type="evidence" value="ECO:0007669"/>
    <property type="project" value="InterPro"/>
</dbReference>
<dbReference type="CDD" id="cd00609">
    <property type="entry name" value="AAT_like"/>
    <property type="match status" value="1"/>
</dbReference>
<dbReference type="SMART" id="SM00345">
    <property type="entry name" value="HTH_GNTR"/>
    <property type="match status" value="1"/>
</dbReference>
<reference evidence="7 8" key="1">
    <citation type="submission" date="2016-09" db="EMBL/GenBank/DDBJ databases">
        <title>Genomic analysis reveals versatility of anaerobic energy metabolism of Geosporobacter ferrireducens IRF9 of phylum Firmicutes.</title>
        <authorList>
            <person name="Kim S.-J."/>
        </authorList>
    </citation>
    <scope>NUCLEOTIDE SEQUENCE [LARGE SCALE GENOMIC DNA]</scope>
    <source>
        <strain evidence="7 8">IRF9</strain>
    </source>
</reference>
<dbReference type="InterPro" id="IPR036388">
    <property type="entry name" value="WH-like_DNA-bd_sf"/>
</dbReference>
<dbReference type="PROSITE" id="PS50949">
    <property type="entry name" value="HTH_GNTR"/>
    <property type="match status" value="1"/>
</dbReference>
<dbReference type="AlphaFoldDB" id="A0A1D8GKK4"/>
<feature type="domain" description="HTH gntR-type" evidence="6">
    <location>
        <begin position="2"/>
        <end position="70"/>
    </location>
</feature>
<keyword evidence="8" id="KW-1185">Reference proteome</keyword>
<organism evidence="7 8">
    <name type="scientific">Geosporobacter ferrireducens</name>
    <dbReference type="NCBI Taxonomy" id="1424294"/>
    <lineage>
        <taxon>Bacteria</taxon>
        <taxon>Bacillati</taxon>
        <taxon>Bacillota</taxon>
        <taxon>Clostridia</taxon>
        <taxon>Peptostreptococcales</taxon>
        <taxon>Thermotaleaceae</taxon>
        <taxon>Geosporobacter</taxon>
    </lineage>
</organism>